<evidence type="ECO:0000313" key="3">
    <source>
        <dbReference type="Proteomes" id="UP000054783"/>
    </source>
</evidence>
<dbReference type="Proteomes" id="UP000054783">
    <property type="component" value="Unassembled WGS sequence"/>
</dbReference>
<keyword evidence="3" id="KW-1185">Reference proteome</keyword>
<proteinExistence type="predicted"/>
<reference evidence="2 3" key="1">
    <citation type="submission" date="2015-01" db="EMBL/GenBank/DDBJ databases">
        <title>Evolution of Trichinella species and genotypes.</title>
        <authorList>
            <person name="Korhonen P.K."/>
            <person name="Edoardo P."/>
            <person name="Giuseppe L.R."/>
            <person name="Gasser R.B."/>
        </authorList>
    </citation>
    <scope>NUCLEOTIDE SEQUENCE [LARGE SCALE GENOMIC DNA]</scope>
    <source>
        <strain evidence="2">ISS2496</strain>
    </source>
</reference>
<dbReference type="AlphaFoldDB" id="A0A0V0YZX0"/>
<organism evidence="2 3">
    <name type="scientific">Trichinella patagoniensis</name>
    <dbReference type="NCBI Taxonomy" id="990121"/>
    <lineage>
        <taxon>Eukaryota</taxon>
        <taxon>Metazoa</taxon>
        <taxon>Ecdysozoa</taxon>
        <taxon>Nematoda</taxon>
        <taxon>Enoplea</taxon>
        <taxon>Dorylaimia</taxon>
        <taxon>Trichinellida</taxon>
        <taxon>Trichinellidae</taxon>
        <taxon>Trichinella</taxon>
    </lineage>
</organism>
<evidence type="ECO:0000313" key="2">
    <source>
        <dbReference type="EMBL" id="KRY05734.1"/>
    </source>
</evidence>
<feature type="compositionally biased region" description="Polar residues" evidence="1">
    <location>
        <begin position="64"/>
        <end position="73"/>
    </location>
</feature>
<dbReference type="EMBL" id="JYDQ01001137">
    <property type="protein sequence ID" value="KRY05734.1"/>
    <property type="molecule type" value="Genomic_DNA"/>
</dbReference>
<accession>A0A0V0YZX0</accession>
<protein>
    <submittedName>
        <fullName evidence="2">Uncharacterized protein</fullName>
    </submittedName>
</protein>
<sequence length="113" mass="13024">MACMLPCMLPPPHQLYPLEHRAAAHLTLLSGPTVKIRRLKSTIPAQSPGRDPHTRRPKVKKTQKNGTLRNSQKQIRHLKIRESRKARKPKKKKTTRNDQTKGLRTKNKQQLEA</sequence>
<evidence type="ECO:0000256" key="1">
    <source>
        <dbReference type="SAM" id="MobiDB-lite"/>
    </source>
</evidence>
<feature type="compositionally biased region" description="Basic residues" evidence="1">
    <location>
        <begin position="53"/>
        <end position="63"/>
    </location>
</feature>
<gene>
    <name evidence="2" type="ORF">T12_11532</name>
</gene>
<feature type="region of interest" description="Disordered" evidence="1">
    <location>
        <begin position="41"/>
        <end position="113"/>
    </location>
</feature>
<name>A0A0V0YZX0_9BILA</name>
<feature type="compositionally biased region" description="Basic residues" evidence="1">
    <location>
        <begin position="74"/>
        <end position="94"/>
    </location>
</feature>
<comment type="caution">
    <text evidence="2">The sequence shown here is derived from an EMBL/GenBank/DDBJ whole genome shotgun (WGS) entry which is preliminary data.</text>
</comment>